<keyword evidence="1" id="KW-1133">Transmembrane helix</keyword>
<evidence type="ECO:0000256" key="1">
    <source>
        <dbReference type="SAM" id="Phobius"/>
    </source>
</evidence>
<dbReference type="RefSeq" id="WP_093974880.1">
    <property type="nucleotide sequence ID" value="NZ_FXXQ01000010.1"/>
</dbReference>
<keyword evidence="1" id="KW-0472">Membrane</keyword>
<evidence type="ECO:0000313" key="5">
    <source>
        <dbReference type="Proteomes" id="UP000201838"/>
    </source>
</evidence>
<feature type="domain" description="Putative Flp pilus-assembly TadG-like N-terminal" evidence="2">
    <location>
        <begin position="21"/>
        <end position="66"/>
    </location>
</feature>
<dbReference type="Pfam" id="PF25269">
    <property type="entry name" value="DUF7867"/>
    <property type="match status" value="1"/>
</dbReference>
<evidence type="ECO:0000259" key="2">
    <source>
        <dbReference type="Pfam" id="PF13400"/>
    </source>
</evidence>
<protein>
    <submittedName>
        <fullName evidence="4">Uncharacterized protein</fullName>
    </submittedName>
</protein>
<dbReference type="InterPro" id="IPR028087">
    <property type="entry name" value="Tad_N"/>
</dbReference>
<dbReference type="OrthoDB" id="7863619at2"/>
<dbReference type="Pfam" id="PF13400">
    <property type="entry name" value="Tad"/>
    <property type="match status" value="1"/>
</dbReference>
<dbReference type="AlphaFoldDB" id="A0A238J428"/>
<dbReference type="InterPro" id="IPR057189">
    <property type="entry name" value="DUF7867"/>
</dbReference>
<name>A0A238J428_9RHOB</name>
<dbReference type="Proteomes" id="UP000201838">
    <property type="component" value="Unassembled WGS sequence"/>
</dbReference>
<proteinExistence type="predicted"/>
<accession>A0A238J428</accession>
<dbReference type="EMBL" id="FXXQ01000010">
    <property type="protein sequence ID" value="SMX24720.1"/>
    <property type="molecule type" value="Genomic_DNA"/>
</dbReference>
<evidence type="ECO:0000259" key="3">
    <source>
        <dbReference type="Pfam" id="PF25269"/>
    </source>
</evidence>
<reference evidence="4 5" key="1">
    <citation type="submission" date="2017-05" db="EMBL/GenBank/DDBJ databases">
        <authorList>
            <person name="Song R."/>
            <person name="Chenine A.L."/>
            <person name="Ruprecht R.M."/>
        </authorList>
    </citation>
    <scope>NUCLEOTIDE SEQUENCE [LARGE SCALE GENOMIC DNA]</scope>
    <source>
        <strain evidence="4 5">CECT 8489</strain>
    </source>
</reference>
<organism evidence="4 5">
    <name type="scientific">Boseongicola aestuarii</name>
    <dbReference type="NCBI Taxonomy" id="1470561"/>
    <lineage>
        <taxon>Bacteria</taxon>
        <taxon>Pseudomonadati</taxon>
        <taxon>Pseudomonadota</taxon>
        <taxon>Alphaproteobacteria</taxon>
        <taxon>Rhodobacterales</taxon>
        <taxon>Paracoccaceae</taxon>
        <taxon>Boseongicola</taxon>
    </lineage>
</organism>
<keyword evidence="1" id="KW-0812">Transmembrane</keyword>
<gene>
    <name evidence="4" type="ORF">BOA8489_02847</name>
</gene>
<evidence type="ECO:0000313" key="4">
    <source>
        <dbReference type="EMBL" id="SMX24720.1"/>
    </source>
</evidence>
<feature type="transmembrane region" description="Helical" evidence="1">
    <location>
        <begin position="21"/>
        <end position="42"/>
    </location>
</feature>
<feature type="domain" description="DUF7867" evidence="3">
    <location>
        <begin position="172"/>
        <end position="463"/>
    </location>
</feature>
<sequence length="483" mass="51431">MQIGVNRARTFFRGHCRDEEGAMSVLNLYFLMTLAIFGGIAIDMASLISARNQLQTASDVAAHAAMVSLKNGSTVAEAKEKALEYAQANMPTGRYGDVLREENVHFGVYWQASKKFIIQDNLDEAVMVTSDRLAENANPVSSFLLRLVGFNEFDVRSQAVFINGDVPCVGAGFYAEGRVDLQANNTFTEGFCVHSNSHVEINNGNTFELEPAVGVDGKHYPVIVSVAEIMEHDLTADDLIIPANGYEQNEGLWEAQRGVGEYHFDVDAFITEVVAGVLSPTKNPHTRDYITDKNVYTVDVLSGSSGGGNGNNSDPNTPTNCKVFSVDCLRPNAINEVNCTGTGLSIPAEVFENVVLITDCDLDFANGSEMRNATFITRSTDDNSITSPQGLDLGNMEVCGESGGAALITYGGMKSAATMQLLGGQIIAAGDVNFAAQADGFVGASVIAGGEINGTSNSSFEGCPGVVLHNFFPTTSPPPRLAG</sequence>
<keyword evidence="5" id="KW-1185">Reference proteome</keyword>